<feature type="region of interest" description="Disordered" evidence="1">
    <location>
        <begin position="1"/>
        <end position="24"/>
    </location>
</feature>
<name>A0A2S6NK72_RHOGL</name>
<evidence type="ECO:0000313" key="3">
    <source>
        <dbReference type="Proteomes" id="UP000239724"/>
    </source>
</evidence>
<dbReference type="OrthoDB" id="7220025at2"/>
<dbReference type="Proteomes" id="UP000239724">
    <property type="component" value="Unassembled WGS sequence"/>
</dbReference>
<gene>
    <name evidence="2" type="ORF">CCS01_07705</name>
</gene>
<dbReference type="AlphaFoldDB" id="A0A2S6NK72"/>
<protein>
    <submittedName>
        <fullName evidence="2">Uncharacterized protein</fullName>
    </submittedName>
</protein>
<comment type="caution">
    <text evidence="2">The sequence shown here is derived from an EMBL/GenBank/DDBJ whole genome shotgun (WGS) entry which is preliminary data.</text>
</comment>
<feature type="compositionally biased region" description="Polar residues" evidence="1">
    <location>
        <begin position="1"/>
        <end position="23"/>
    </location>
</feature>
<reference evidence="2 3" key="1">
    <citation type="journal article" date="2018" name="Arch. Microbiol.">
        <title>New insights into the metabolic potential of the phototrophic purple bacterium Rhodopila globiformis DSM 161(T) from its draft genome sequence and evidence for a vanadium-dependent nitrogenase.</title>
        <authorList>
            <person name="Imhoff J.F."/>
            <person name="Rahn T."/>
            <person name="Kunzel S."/>
            <person name="Neulinger S.C."/>
        </authorList>
    </citation>
    <scope>NUCLEOTIDE SEQUENCE [LARGE SCALE GENOMIC DNA]</scope>
    <source>
        <strain evidence="2 3">DSM 161</strain>
    </source>
</reference>
<evidence type="ECO:0000256" key="1">
    <source>
        <dbReference type="SAM" id="MobiDB-lite"/>
    </source>
</evidence>
<dbReference type="RefSeq" id="WP_104518268.1">
    <property type="nucleotide sequence ID" value="NZ_NHRY01000074.1"/>
</dbReference>
<proteinExistence type="predicted"/>
<evidence type="ECO:0000313" key="2">
    <source>
        <dbReference type="EMBL" id="PPQ35362.1"/>
    </source>
</evidence>
<organism evidence="2 3">
    <name type="scientific">Rhodopila globiformis</name>
    <name type="common">Rhodopseudomonas globiformis</name>
    <dbReference type="NCBI Taxonomy" id="1071"/>
    <lineage>
        <taxon>Bacteria</taxon>
        <taxon>Pseudomonadati</taxon>
        <taxon>Pseudomonadota</taxon>
        <taxon>Alphaproteobacteria</taxon>
        <taxon>Acetobacterales</taxon>
        <taxon>Acetobacteraceae</taxon>
        <taxon>Rhodopila</taxon>
    </lineage>
</organism>
<keyword evidence="3" id="KW-1185">Reference proteome</keyword>
<sequence length="105" mass="11424">MSHATTIGRTPATPTVQQASQATRDNEVISDLRFMEAWETNRLMHPGIMLRARQIRRANPHHLATGLRCESTTQGAGCQAIERPGEIGPRPDIAAKKVQSALLAG</sequence>
<accession>A0A2S6NK72</accession>
<dbReference type="EMBL" id="NHRY01000074">
    <property type="protein sequence ID" value="PPQ35362.1"/>
    <property type="molecule type" value="Genomic_DNA"/>
</dbReference>